<reference evidence="1 2" key="1">
    <citation type="submission" date="2022-07" db="EMBL/GenBank/DDBJ databases">
        <title>Genome sequence of Terrisporobacter mayombei DSM6539.</title>
        <authorList>
            <person name="Boeer T."/>
            <person name="Bengelsdorf F.R."/>
            <person name="Daniel R."/>
            <person name="Poehlein A."/>
        </authorList>
    </citation>
    <scope>NUCLEOTIDE SEQUENCE [LARGE SCALE GENOMIC DNA]</scope>
    <source>
        <strain evidence="1 2">DSM 6539</strain>
    </source>
</reference>
<dbReference type="RefSeq" id="WP_228104335.1">
    <property type="nucleotide sequence ID" value="NZ_CP101637.1"/>
</dbReference>
<dbReference type="InterPro" id="IPR049811">
    <property type="entry name" value="MJ1673-like_dom"/>
</dbReference>
<name>A0ABY9PYC1_9FIRM</name>
<keyword evidence="2" id="KW-1185">Reference proteome</keyword>
<organism evidence="1 2">
    <name type="scientific">Terrisporobacter mayombei</name>
    <dbReference type="NCBI Taxonomy" id="1541"/>
    <lineage>
        <taxon>Bacteria</taxon>
        <taxon>Bacillati</taxon>
        <taxon>Bacillota</taxon>
        <taxon>Clostridia</taxon>
        <taxon>Peptostreptococcales</taxon>
        <taxon>Peptostreptococcaceae</taxon>
        <taxon>Terrisporobacter</taxon>
    </lineage>
</organism>
<gene>
    <name evidence="1" type="ORF">TEMA_03470</name>
</gene>
<dbReference type="Proteomes" id="UP001235030">
    <property type="component" value="Chromosome"/>
</dbReference>
<evidence type="ECO:0008006" key="3">
    <source>
        <dbReference type="Google" id="ProtNLM"/>
    </source>
</evidence>
<sequence length="131" mass="15453">MKKLIVLMSHDITDFQIEDAYKTFNINRIVEADTNIKEIWANINPKSSLDLTKLDLVINWIEKVSNKNDFILVQGEFGATFYIVDYCFKKDLIPVYSTSKRQVLEHKDGEKIITNRIFSHQGFRKYEIYVK</sequence>
<evidence type="ECO:0000313" key="2">
    <source>
        <dbReference type="Proteomes" id="UP001235030"/>
    </source>
</evidence>
<protein>
    <recommendedName>
        <fullName evidence="3">CRISPR-associated protein</fullName>
    </recommendedName>
</protein>
<evidence type="ECO:0000313" key="1">
    <source>
        <dbReference type="EMBL" id="WMT80070.1"/>
    </source>
</evidence>
<dbReference type="NCBIfam" id="NF040559">
    <property type="entry name" value="CAS_Csx20"/>
    <property type="match status" value="1"/>
</dbReference>
<proteinExistence type="predicted"/>
<accession>A0ABY9PYC1</accession>
<dbReference type="EMBL" id="CP101637">
    <property type="protein sequence ID" value="WMT80070.1"/>
    <property type="molecule type" value="Genomic_DNA"/>
</dbReference>